<comment type="caution">
    <text evidence="10">The sequence shown here is derived from an EMBL/GenBank/DDBJ whole genome shotgun (WGS) entry which is preliminary data.</text>
</comment>
<dbReference type="GO" id="GO:0005634">
    <property type="term" value="C:nucleus"/>
    <property type="evidence" value="ECO:0007669"/>
    <property type="project" value="UniProtKB-SubCell"/>
</dbReference>
<reference evidence="10" key="1">
    <citation type="submission" date="2023-08" db="EMBL/GenBank/DDBJ databases">
        <title>Pelteobagrus vachellii genome.</title>
        <authorList>
            <person name="Liu H."/>
        </authorList>
    </citation>
    <scope>NUCLEOTIDE SEQUENCE</scope>
    <source>
        <strain evidence="10">PRFRI_2022a</strain>
        <tissue evidence="10">Muscle</tissue>
    </source>
</reference>
<gene>
    <name evidence="10" type="ORF">Q7C36_000406</name>
</gene>
<accession>A0AA88TC89</accession>
<keyword evidence="3" id="KW-0805">Transcription regulation</keyword>
<feature type="domain" description="ETS" evidence="9">
    <location>
        <begin position="38"/>
        <end position="117"/>
    </location>
</feature>
<dbReference type="InterPro" id="IPR046328">
    <property type="entry name" value="ETS_fam"/>
</dbReference>
<evidence type="ECO:0000256" key="2">
    <source>
        <dbReference type="ARBA" id="ARBA00005562"/>
    </source>
</evidence>
<evidence type="ECO:0000256" key="8">
    <source>
        <dbReference type="SAM" id="MobiDB-lite"/>
    </source>
</evidence>
<dbReference type="Pfam" id="PF00178">
    <property type="entry name" value="Ets"/>
    <property type="match status" value="1"/>
</dbReference>
<comment type="similarity">
    <text evidence="2 7">Belongs to the ETS family.</text>
</comment>
<dbReference type="GO" id="GO:0030154">
    <property type="term" value="P:cell differentiation"/>
    <property type="evidence" value="ECO:0007669"/>
    <property type="project" value="TreeGrafter"/>
</dbReference>
<dbReference type="GO" id="GO:0043565">
    <property type="term" value="F:sequence-specific DNA binding"/>
    <property type="evidence" value="ECO:0007669"/>
    <property type="project" value="InterPro"/>
</dbReference>
<keyword evidence="5" id="KW-0804">Transcription</keyword>
<dbReference type="SMART" id="SM00413">
    <property type="entry name" value="ETS"/>
    <property type="match status" value="1"/>
</dbReference>
<feature type="region of interest" description="Disordered" evidence="8">
    <location>
        <begin position="232"/>
        <end position="255"/>
    </location>
</feature>
<dbReference type="PRINTS" id="PR00454">
    <property type="entry name" value="ETSDOMAIN"/>
</dbReference>
<name>A0AA88TC89_TACVA</name>
<dbReference type="EMBL" id="JAVHJS010000001">
    <property type="protein sequence ID" value="KAK2868535.1"/>
    <property type="molecule type" value="Genomic_DNA"/>
</dbReference>
<sequence length="255" mass="29475">MHCSCSSNMGPLISPYWSQMLFPDWAYKPAWSQGSRQVQLWHFLLELLGRGEGGVITWGGEWGEFVIQDPERLAKLWGERKGKLHMNYDKLSRALRYYYNKRILHKTKGKRFTYKFNFSKLILVNYPSLASCHRSGNSLPFSRLFSEGSHYSPPVNRAQPSVSHPLLLPYCFPKSLLFSQPNPNQQQFPFLSALPTSAAHISEFLCLPPFNSSLHHGQNLTSWPTKHSAEWSFNRVPEPSQMDDREGQEARRQKM</sequence>
<evidence type="ECO:0000256" key="7">
    <source>
        <dbReference type="RuleBase" id="RU004019"/>
    </source>
</evidence>
<keyword evidence="6 7" id="KW-0539">Nucleus</keyword>
<dbReference type="GO" id="GO:0000981">
    <property type="term" value="F:DNA-binding transcription factor activity, RNA polymerase II-specific"/>
    <property type="evidence" value="ECO:0007669"/>
    <property type="project" value="TreeGrafter"/>
</dbReference>
<dbReference type="Gene3D" id="1.10.10.10">
    <property type="entry name" value="Winged helix-like DNA-binding domain superfamily/Winged helix DNA-binding domain"/>
    <property type="match status" value="1"/>
</dbReference>
<evidence type="ECO:0000256" key="6">
    <source>
        <dbReference type="ARBA" id="ARBA00023242"/>
    </source>
</evidence>
<dbReference type="PROSITE" id="PS00346">
    <property type="entry name" value="ETS_DOMAIN_2"/>
    <property type="match status" value="1"/>
</dbReference>
<keyword evidence="11" id="KW-1185">Reference proteome</keyword>
<keyword evidence="4 7" id="KW-0238">DNA-binding</keyword>
<protein>
    <recommendedName>
        <fullName evidence="9">ETS domain-containing protein</fullName>
    </recommendedName>
</protein>
<dbReference type="InterPro" id="IPR000418">
    <property type="entry name" value="Ets_dom"/>
</dbReference>
<organism evidence="10 11">
    <name type="scientific">Tachysurus vachellii</name>
    <name type="common">Darkbarbel catfish</name>
    <name type="synonym">Pelteobagrus vachellii</name>
    <dbReference type="NCBI Taxonomy" id="175792"/>
    <lineage>
        <taxon>Eukaryota</taxon>
        <taxon>Metazoa</taxon>
        <taxon>Chordata</taxon>
        <taxon>Craniata</taxon>
        <taxon>Vertebrata</taxon>
        <taxon>Euteleostomi</taxon>
        <taxon>Actinopterygii</taxon>
        <taxon>Neopterygii</taxon>
        <taxon>Teleostei</taxon>
        <taxon>Ostariophysi</taxon>
        <taxon>Siluriformes</taxon>
        <taxon>Bagridae</taxon>
        <taxon>Tachysurus</taxon>
    </lineage>
</organism>
<dbReference type="PROSITE" id="PS00345">
    <property type="entry name" value="ETS_DOMAIN_1"/>
    <property type="match status" value="1"/>
</dbReference>
<feature type="compositionally biased region" description="Basic and acidic residues" evidence="8">
    <location>
        <begin position="242"/>
        <end position="255"/>
    </location>
</feature>
<dbReference type="FunFam" id="1.10.10.10:FF:000059">
    <property type="entry name" value="ETS translocation variant 3"/>
    <property type="match status" value="1"/>
</dbReference>
<dbReference type="SUPFAM" id="SSF46785">
    <property type="entry name" value="Winged helix' DNA-binding domain"/>
    <property type="match status" value="1"/>
</dbReference>
<evidence type="ECO:0000256" key="5">
    <source>
        <dbReference type="ARBA" id="ARBA00023163"/>
    </source>
</evidence>
<dbReference type="AlphaFoldDB" id="A0AA88TC89"/>
<dbReference type="PANTHER" id="PTHR11849">
    <property type="entry name" value="ETS"/>
    <property type="match status" value="1"/>
</dbReference>
<dbReference type="PROSITE" id="PS50061">
    <property type="entry name" value="ETS_DOMAIN_3"/>
    <property type="match status" value="1"/>
</dbReference>
<comment type="subcellular location">
    <subcellularLocation>
        <location evidence="1 7">Nucleus</location>
    </subcellularLocation>
</comment>
<dbReference type="PANTHER" id="PTHR11849:SF306">
    <property type="entry name" value="ETS TRANSLOCATION VARIANT 3-LIKE PROTEIN"/>
    <property type="match status" value="1"/>
</dbReference>
<dbReference type="InterPro" id="IPR036390">
    <property type="entry name" value="WH_DNA-bd_sf"/>
</dbReference>
<dbReference type="InterPro" id="IPR036388">
    <property type="entry name" value="WH-like_DNA-bd_sf"/>
</dbReference>
<evidence type="ECO:0000256" key="4">
    <source>
        <dbReference type="ARBA" id="ARBA00023125"/>
    </source>
</evidence>
<evidence type="ECO:0000313" key="11">
    <source>
        <dbReference type="Proteomes" id="UP001187315"/>
    </source>
</evidence>
<dbReference type="Proteomes" id="UP001187315">
    <property type="component" value="Unassembled WGS sequence"/>
</dbReference>
<evidence type="ECO:0000259" key="9">
    <source>
        <dbReference type="PROSITE" id="PS50061"/>
    </source>
</evidence>
<evidence type="ECO:0000256" key="1">
    <source>
        <dbReference type="ARBA" id="ARBA00004123"/>
    </source>
</evidence>
<evidence type="ECO:0000313" key="10">
    <source>
        <dbReference type="EMBL" id="KAK2868535.1"/>
    </source>
</evidence>
<proteinExistence type="inferred from homology"/>
<evidence type="ECO:0000256" key="3">
    <source>
        <dbReference type="ARBA" id="ARBA00023015"/>
    </source>
</evidence>